<dbReference type="Proteomes" id="UP001592582">
    <property type="component" value="Unassembled WGS sequence"/>
</dbReference>
<comment type="caution">
    <text evidence="1">The sequence shown here is derived from an EMBL/GenBank/DDBJ whole genome shotgun (WGS) entry which is preliminary data.</text>
</comment>
<dbReference type="PANTHER" id="PTHR33169:SF14">
    <property type="entry name" value="TRANSCRIPTIONAL REGULATOR RV3488"/>
    <property type="match status" value="1"/>
</dbReference>
<dbReference type="PANTHER" id="PTHR33169">
    <property type="entry name" value="PADR-FAMILY TRANSCRIPTIONAL REGULATOR"/>
    <property type="match status" value="1"/>
</dbReference>
<keyword evidence="2" id="KW-1185">Reference proteome</keyword>
<dbReference type="InterPro" id="IPR036388">
    <property type="entry name" value="WH-like_DNA-bd_sf"/>
</dbReference>
<evidence type="ECO:0000313" key="2">
    <source>
        <dbReference type="Proteomes" id="UP001592582"/>
    </source>
</evidence>
<dbReference type="SUPFAM" id="SSF46785">
    <property type="entry name" value="Winged helix' DNA-binding domain"/>
    <property type="match status" value="1"/>
</dbReference>
<reference evidence="1 2" key="1">
    <citation type="submission" date="2024-09" db="EMBL/GenBank/DDBJ databases">
        <authorList>
            <person name="Lee S.D."/>
        </authorList>
    </citation>
    <scope>NUCLEOTIDE SEQUENCE [LARGE SCALE GENOMIC DNA]</scope>
    <source>
        <strain evidence="1 2">N1-1</strain>
    </source>
</reference>
<gene>
    <name evidence="1" type="ORF">ACEZDG_02020</name>
</gene>
<dbReference type="InterPro" id="IPR036390">
    <property type="entry name" value="WH_DNA-bd_sf"/>
</dbReference>
<dbReference type="InterPro" id="IPR052509">
    <property type="entry name" value="Metal_resp_DNA-bind_regulator"/>
</dbReference>
<evidence type="ECO:0000313" key="1">
    <source>
        <dbReference type="EMBL" id="MFC1408052.1"/>
    </source>
</evidence>
<protein>
    <submittedName>
        <fullName evidence="1">PadR family transcriptional regulator</fullName>
    </submittedName>
</protein>
<proteinExistence type="predicted"/>
<dbReference type="EMBL" id="JBHEZX010000001">
    <property type="protein sequence ID" value="MFC1408052.1"/>
    <property type="molecule type" value="Genomic_DNA"/>
</dbReference>
<dbReference type="Gene3D" id="1.10.10.10">
    <property type="entry name" value="Winged helix-like DNA-binding domain superfamily/Winged helix DNA-binding domain"/>
    <property type="match status" value="1"/>
</dbReference>
<organism evidence="1 2">
    <name type="scientific">Streptacidiphilus alkalitolerans</name>
    <dbReference type="NCBI Taxonomy" id="3342712"/>
    <lineage>
        <taxon>Bacteria</taxon>
        <taxon>Bacillati</taxon>
        <taxon>Actinomycetota</taxon>
        <taxon>Actinomycetes</taxon>
        <taxon>Kitasatosporales</taxon>
        <taxon>Streptomycetaceae</taxon>
        <taxon>Streptacidiphilus</taxon>
    </lineage>
</organism>
<sequence>MATTTVRSSPLALTVLALLHYKPLHPYGVQRLIRQWGKDQVVNVSQRAGLYRTIERLLAGGLIAVRETGRDQLYPERTVYEVTEAGRETARAWLLEMLDTPKQEFPEFPAALSHLLLLEPAEIEDALARRASALTATLAGLEAGLEAAEQRQLPRITALESEYLRAVTAAELAWVEAVAEDLREGRLTWSNERLLAFAEGGSEDGPSDDPSDDPANDPSDGPDNDPNRSG</sequence>
<name>A0ABV6V343_9ACTN</name>
<accession>A0ABV6V343</accession>